<accession>A0ABR3IWE7</accession>
<reference evidence="2" key="1">
    <citation type="submission" date="2024-06" db="EMBL/GenBank/DDBJ databases">
        <title>Multi-omics analyses provide insights into the biosynthesis of the anticancer antibiotic pleurotin in Hohenbuehelia grisea.</title>
        <authorList>
            <person name="Weaver J.A."/>
            <person name="Alberti F."/>
        </authorList>
    </citation>
    <scope>NUCLEOTIDE SEQUENCE [LARGE SCALE GENOMIC DNA]</scope>
    <source>
        <strain evidence="2">T-177</strain>
    </source>
</reference>
<dbReference type="Proteomes" id="UP001556367">
    <property type="component" value="Unassembled WGS sequence"/>
</dbReference>
<gene>
    <name evidence="1" type="ORF">HGRIS_013739</name>
</gene>
<name>A0ABR3IWE7_9AGAR</name>
<comment type="caution">
    <text evidence="1">The sequence shown here is derived from an EMBL/GenBank/DDBJ whole genome shotgun (WGS) entry which is preliminary data.</text>
</comment>
<organism evidence="1 2">
    <name type="scientific">Hohenbuehelia grisea</name>
    <dbReference type="NCBI Taxonomy" id="104357"/>
    <lineage>
        <taxon>Eukaryota</taxon>
        <taxon>Fungi</taxon>
        <taxon>Dikarya</taxon>
        <taxon>Basidiomycota</taxon>
        <taxon>Agaricomycotina</taxon>
        <taxon>Agaricomycetes</taxon>
        <taxon>Agaricomycetidae</taxon>
        <taxon>Agaricales</taxon>
        <taxon>Pleurotineae</taxon>
        <taxon>Pleurotaceae</taxon>
        <taxon>Hohenbuehelia</taxon>
    </lineage>
</organism>
<evidence type="ECO:0008006" key="3">
    <source>
        <dbReference type="Google" id="ProtNLM"/>
    </source>
</evidence>
<proteinExistence type="predicted"/>
<keyword evidence="2" id="KW-1185">Reference proteome</keyword>
<evidence type="ECO:0000313" key="1">
    <source>
        <dbReference type="EMBL" id="KAL0947652.1"/>
    </source>
</evidence>
<protein>
    <recommendedName>
        <fullName evidence="3">F-box domain-containing protein</fullName>
    </recommendedName>
</protein>
<dbReference type="EMBL" id="JASNQZ010000015">
    <property type="protein sequence ID" value="KAL0947652.1"/>
    <property type="molecule type" value="Genomic_DNA"/>
</dbReference>
<evidence type="ECO:0000313" key="2">
    <source>
        <dbReference type="Proteomes" id="UP001556367"/>
    </source>
</evidence>
<sequence length="502" mass="56726">MCANCGSEILDLYDEPGFSLSGLLPSTVVPEPADLADAREQALRCDKHLVDVEDAICRFQARLNQLQSLQKRLKQQLNKYRSISSPIRRLPVELIRHVFLMYALDEPRETKWHVWVLGQICSRWRSIALAYPDIWASVPYAVQRWSRPAIIEEHLRRSAPRPLQVTVGNVGEGFPEQTALLVGSSSRWEQLTLYPSFSALNTIQRAQECGFPMLRSLEIVCHYGGCKVQQISALLTSPSLRRLSFSCPTILDDCTIEPSHLEEVRLNLVMSDLARMLPPICANLVVCHLSIDKDGRTAAVIHEMHFPRLRVLHLQDLYAPRAASKLLEQFETPALEELQVFSSHQETFQSCADMIARSNPPLFALRLISPDRYPSFGRIVCTMLDTAPQLLDLTLVGRPEILSCVSPALADGSNTPRLVSFSLHLYKLERARDGHYCLSSLAELLEHRINSGHSIQNVHITGIEQAECIDRLLALKCQNLDIRVTAQESKLTTWEHRGEFWG</sequence>